<dbReference type="InterPro" id="IPR011990">
    <property type="entry name" value="TPR-like_helical_dom_sf"/>
</dbReference>
<protein>
    <submittedName>
        <fullName evidence="1">Tetratricopeptide repeat protein</fullName>
    </submittedName>
</protein>
<organism evidence="1 2">
    <name type="scientific">Dasania phycosphaerae</name>
    <dbReference type="NCBI Taxonomy" id="2950436"/>
    <lineage>
        <taxon>Bacteria</taxon>
        <taxon>Pseudomonadati</taxon>
        <taxon>Pseudomonadota</taxon>
        <taxon>Gammaproteobacteria</taxon>
        <taxon>Cellvibrionales</taxon>
        <taxon>Spongiibacteraceae</taxon>
        <taxon>Dasania</taxon>
    </lineage>
</organism>
<dbReference type="SUPFAM" id="SSF48452">
    <property type="entry name" value="TPR-like"/>
    <property type="match status" value="1"/>
</dbReference>
<name>A0A9J6RKH9_9GAMM</name>
<reference evidence="1 2" key="1">
    <citation type="submission" date="2022-12" db="EMBL/GenBank/DDBJ databases">
        <title>Dasania phycosphaerae sp. nov., isolated from particulate material of the south coast of Korea.</title>
        <authorList>
            <person name="Jiang Y."/>
        </authorList>
    </citation>
    <scope>NUCLEOTIDE SEQUENCE [LARGE SCALE GENOMIC DNA]</scope>
    <source>
        <strain evidence="1 2">GY-19</strain>
    </source>
</reference>
<dbReference type="AlphaFoldDB" id="A0A9J6RKH9"/>
<keyword evidence="2" id="KW-1185">Reference proteome</keyword>
<dbReference type="EMBL" id="JAPTGG010000005">
    <property type="protein sequence ID" value="MCZ0865003.1"/>
    <property type="molecule type" value="Genomic_DNA"/>
</dbReference>
<evidence type="ECO:0000313" key="2">
    <source>
        <dbReference type="Proteomes" id="UP001069090"/>
    </source>
</evidence>
<sequence>MFETDTSTLDKKISEQLRTFCMQGYELYDQEDYKTAIRHFYQAWALLPKPQTQWQEAGWVLTALGDSYFKIGNYTSGIEALKSALHCPETENNPFIHLRLGQCYYQNQQMGMATIYLQSAFKLGGEKPFYKEDRCYSELLKTEPLKSDLLKSTS</sequence>
<dbReference type="RefSeq" id="WP_258331157.1">
    <property type="nucleotide sequence ID" value="NZ_JAPTGG010000005.1"/>
</dbReference>
<dbReference type="Proteomes" id="UP001069090">
    <property type="component" value="Unassembled WGS sequence"/>
</dbReference>
<proteinExistence type="predicted"/>
<dbReference type="Gene3D" id="1.25.40.10">
    <property type="entry name" value="Tetratricopeptide repeat domain"/>
    <property type="match status" value="1"/>
</dbReference>
<comment type="caution">
    <text evidence="1">The sequence shown here is derived from an EMBL/GenBank/DDBJ whole genome shotgun (WGS) entry which is preliminary data.</text>
</comment>
<dbReference type="SMART" id="SM00028">
    <property type="entry name" value="TPR"/>
    <property type="match status" value="3"/>
</dbReference>
<accession>A0A9J6RKH9</accession>
<evidence type="ECO:0000313" key="1">
    <source>
        <dbReference type="EMBL" id="MCZ0865003.1"/>
    </source>
</evidence>
<gene>
    <name evidence="1" type="ORF">O0V09_07310</name>
</gene>
<dbReference type="InterPro" id="IPR019734">
    <property type="entry name" value="TPR_rpt"/>
</dbReference>